<dbReference type="InterPro" id="IPR016030">
    <property type="entry name" value="CblAdoTrfase-like"/>
</dbReference>
<dbReference type="KEGG" id="tne:Tneu_1227"/>
<dbReference type="Proteomes" id="UP000001694">
    <property type="component" value="Chromosome"/>
</dbReference>
<dbReference type="Gene3D" id="1.20.1200.10">
    <property type="entry name" value="Cobalamin adenosyltransferase-like"/>
    <property type="match status" value="1"/>
</dbReference>
<evidence type="ECO:0000256" key="3">
    <source>
        <dbReference type="ARBA" id="ARBA00022840"/>
    </source>
</evidence>
<dbReference type="OrthoDB" id="25825at2157"/>
<accession>B1Y8S5</accession>
<dbReference type="SUPFAM" id="SSF89028">
    <property type="entry name" value="Cobalamin adenosyltransferase-like"/>
    <property type="match status" value="1"/>
</dbReference>
<dbReference type="eggNOG" id="arCOG00489">
    <property type="taxonomic scope" value="Archaea"/>
</dbReference>
<keyword evidence="2" id="KW-0547">Nucleotide-binding</keyword>
<feature type="region of interest" description="Disordered" evidence="4">
    <location>
        <begin position="181"/>
        <end position="200"/>
    </location>
</feature>
<dbReference type="HOGENOM" id="CLU_1514696_0_0_2"/>
<keyword evidence="3" id="KW-0067">ATP-binding</keyword>
<evidence type="ECO:0000313" key="6">
    <source>
        <dbReference type="EMBL" id="ACB40154.1"/>
    </source>
</evidence>
<keyword evidence="7" id="KW-1185">Reference proteome</keyword>
<dbReference type="GO" id="GO:0005524">
    <property type="term" value="F:ATP binding"/>
    <property type="evidence" value="ECO:0007669"/>
    <property type="project" value="UniProtKB-KW"/>
</dbReference>
<gene>
    <name evidence="6" type="ordered locus">Tneu_1227</name>
</gene>
<evidence type="ECO:0000256" key="4">
    <source>
        <dbReference type="SAM" id="MobiDB-lite"/>
    </source>
</evidence>
<dbReference type="RefSeq" id="WP_012350573.1">
    <property type="nucleotide sequence ID" value="NC_010525.1"/>
</dbReference>
<organism evidence="6 7">
    <name type="scientific">Pyrobaculum neutrophilum (strain DSM 2338 / JCM 9278 / NBRC 100436 / V24Sta)</name>
    <name type="common">Thermoproteus neutrophilus</name>
    <dbReference type="NCBI Taxonomy" id="444157"/>
    <lineage>
        <taxon>Archaea</taxon>
        <taxon>Thermoproteota</taxon>
        <taxon>Thermoprotei</taxon>
        <taxon>Thermoproteales</taxon>
        <taxon>Thermoproteaceae</taxon>
        <taxon>Pyrobaculum</taxon>
    </lineage>
</organism>
<proteinExistence type="predicted"/>
<dbReference type="STRING" id="444157.Tneu_1227"/>
<dbReference type="InterPro" id="IPR036451">
    <property type="entry name" value="CblAdoTrfase-like_sf"/>
</dbReference>
<reference evidence="6" key="1">
    <citation type="submission" date="2008-03" db="EMBL/GenBank/DDBJ databases">
        <title>Complete sequence of Thermoproteus neutrophilus V24Sta.</title>
        <authorList>
            <consortium name="US DOE Joint Genome Institute"/>
            <person name="Copeland A."/>
            <person name="Lucas S."/>
            <person name="Lapidus A."/>
            <person name="Glavina del Rio T."/>
            <person name="Dalin E."/>
            <person name="Tice H."/>
            <person name="Bruce D."/>
            <person name="Goodwin L."/>
            <person name="Pitluck S."/>
            <person name="Sims D."/>
            <person name="Brettin T."/>
            <person name="Detter J.C."/>
            <person name="Han C."/>
            <person name="Kuske C.R."/>
            <person name="Schmutz J."/>
            <person name="Larimer F."/>
            <person name="Land M."/>
            <person name="Hauser L."/>
            <person name="Kyrpides N."/>
            <person name="Mikhailova N."/>
            <person name="Biddle J.F."/>
            <person name="Zhang Z."/>
            <person name="Fitz-Gibbon S.T."/>
            <person name="Lowe T.M."/>
            <person name="Saltikov C."/>
            <person name="House C.H."/>
            <person name="Richardson P."/>
        </authorList>
    </citation>
    <scope>NUCLEOTIDE SEQUENCE [LARGE SCALE GENOMIC DNA]</scope>
    <source>
        <strain evidence="6">V24Sta</strain>
    </source>
</reference>
<dbReference type="EMBL" id="CP001014">
    <property type="protein sequence ID" value="ACB40154.1"/>
    <property type="molecule type" value="Genomic_DNA"/>
</dbReference>
<name>B1Y8S5_PYRNV</name>
<keyword evidence="1" id="KW-0808">Transferase</keyword>
<evidence type="ECO:0000313" key="7">
    <source>
        <dbReference type="Proteomes" id="UP000001694"/>
    </source>
</evidence>
<evidence type="ECO:0000256" key="1">
    <source>
        <dbReference type="ARBA" id="ARBA00022679"/>
    </source>
</evidence>
<evidence type="ECO:0000256" key="2">
    <source>
        <dbReference type="ARBA" id="ARBA00022741"/>
    </source>
</evidence>
<feature type="domain" description="Cobalamin adenosyltransferase-like" evidence="5">
    <location>
        <begin position="13"/>
        <end position="164"/>
    </location>
</feature>
<sequence length="200" mass="22454">MPVVSKPCIYAGTCPGDLGDTEVLWFGRQLCVSKASGIIKVFGALETALSYINAAAVLCRRQRKCLMRAYWSLFYLGFYLSTGAEKYYTKSVSMLQKAVRCVYPMLSDTPLGWLICLDRCCATINNARVWVRWVERRLAAVEEGREAIFVLNHLGSLLFELMRTRHHAVKTASGYTVVKPQKAHPPPVWLNEENTTASPS</sequence>
<dbReference type="GO" id="GO:0016740">
    <property type="term" value="F:transferase activity"/>
    <property type="evidence" value="ECO:0007669"/>
    <property type="project" value="UniProtKB-KW"/>
</dbReference>
<dbReference type="Pfam" id="PF01923">
    <property type="entry name" value="Cob_adeno_trans"/>
    <property type="match status" value="1"/>
</dbReference>
<evidence type="ECO:0000259" key="5">
    <source>
        <dbReference type="Pfam" id="PF01923"/>
    </source>
</evidence>
<dbReference type="AlphaFoldDB" id="B1Y8S5"/>
<dbReference type="GeneID" id="6166100"/>
<protein>
    <recommendedName>
        <fullName evidence="5">Cobalamin adenosyltransferase-like domain-containing protein</fullName>
    </recommendedName>
</protein>